<evidence type="ECO:0000313" key="2">
    <source>
        <dbReference type="Proteomes" id="UP000014136"/>
    </source>
</evidence>
<dbReference type="AlphaFoldDB" id="S0NFW2"/>
<evidence type="ECO:0000313" key="1">
    <source>
        <dbReference type="EMBL" id="EOT30548.1"/>
    </source>
</evidence>
<protein>
    <submittedName>
        <fullName evidence="1">Uncharacterized protein</fullName>
    </submittedName>
</protein>
<dbReference type="Gene3D" id="1.10.150.20">
    <property type="entry name" value="5' to 3' exonuclease, C-terminal subdomain"/>
    <property type="match status" value="1"/>
</dbReference>
<name>S0NFW2_9ENTE</name>
<proteinExistence type="predicted"/>
<dbReference type="PATRIC" id="fig|1139996.3.peg.243"/>
<organism evidence="1 2">
    <name type="scientific">Enterococcus saccharolyticus subsp. saccharolyticus ATCC 43076</name>
    <dbReference type="NCBI Taxonomy" id="1139996"/>
    <lineage>
        <taxon>Bacteria</taxon>
        <taxon>Bacillati</taxon>
        <taxon>Bacillota</taxon>
        <taxon>Bacilli</taxon>
        <taxon>Lactobacillales</taxon>
        <taxon>Enterococcaceae</taxon>
        <taxon>Enterococcus</taxon>
    </lineage>
</organism>
<sequence length="70" mass="7738">MTPTYEKFLTNLSKPARSALLYATIDSFQKLASYTEKEILALHGGGSKSLLVIYEALSNEQLQLKDATNT</sequence>
<dbReference type="Proteomes" id="UP000014136">
    <property type="component" value="Unassembled WGS sequence"/>
</dbReference>
<dbReference type="EMBL" id="AHYT01000001">
    <property type="protein sequence ID" value="EOT30548.1"/>
    <property type="molecule type" value="Genomic_DNA"/>
</dbReference>
<reference evidence="1 2" key="1">
    <citation type="submission" date="2013-03" db="EMBL/GenBank/DDBJ databases">
        <title>The Genome Sequence of Enterococcus saccharolyticus ATCC_43076 (Illumina only assembly).</title>
        <authorList>
            <consortium name="The Broad Institute Genomics Platform"/>
            <consortium name="The Broad Institute Genome Sequencing Center for Infectious Disease"/>
            <person name="Earl A."/>
            <person name="Russ C."/>
            <person name="Gilmore M."/>
            <person name="Surin D."/>
            <person name="Walker B."/>
            <person name="Young S."/>
            <person name="Zeng Q."/>
            <person name="Gargeya S."/>
            <person name="Fitzgerald M."/>
            <person name="Haas B."/>
            <person name="Abouelleil A."/>
            <person name="Allen A.W."/>
            <person name="Alvarado L."/>
            <person name="Arachchi H.M."/>
            <person name="Berlin A.M."/>
            <person name="Chapman S.B."/>
            <person name="Gainer-Dewar J."/>
            <person name="Goldberg J."/>
            <person name="Griggs A."/>
            <person name="Gujja S."/>
            <person name="Hansen M."/>
            <person name="Howarth C."/>
            <person name="Imamovic A."/>
            <person name="Ireland A."/>
            <person name="Larimer J."/>
            <person name="McCowan C."/>
            <person name="Murphy C."/>
            <person name="Pearson M."/>
            <person name="Poon T.W."/>
            <person name="Priest M."/>
            <person name="Roberts A."/>
            <person name="Saif S."/>
            <person name="Shea T."/>
            <person name="Sisk P."/>
            <person name="Sykes S."/>
            <person name="Wortman J."/>
            <person name="Nusbaum C."/>
            <person name="Birren B."/>
        </authorList>
    </citation>
    <scope>NUCLEOTIDE SEQUENCE [LARGE SCALE GENOMIC DNA]</scope>
    <source>
        <strain evidence="1 2">ATCC 43076</strain>
    </source>
</reference>
<dbReference type="SUPFAM" id="SSF47789">
    <property type="entry name" value="C-terminal domain of RNA polymerase alpha subunit"/>
    <property type="match status" value="1"/>
</dbReference>
<dbReference type="eggNOG" id="COG0202">
    <property type="taxonomic scope" value="Bacteria"/>
</dbReference>
<dbReference type="RefSeq" id="WP_016174063.1">
    <property type="nucleotide sequence ID" value="NZ_KE136389.1"/>
</dbReference>
<dbReference type="OrthoDB" id="2209931at2"/>
<comment type="caution">
    <text evidence="1">The sequence shown here is derived from an EMBL/GenBank/DDBJ whole genome shotgun (WGS) entry which is preliminary data.</text>
</comment>
<accession>S0NFW2</accession>
<keyword evidence="2" id="KW-1185">Reference proteome</keyword>
<dbReference type="HOGENOM" id="CLU_192240_0_0_9"/>
<gene>
    <name evidence="1" type="ORF">OMQ_00252</name>
</gene>